<sequence>MLGLLMMLLAHDPAAHGTAAAPRAACALTAEDKAANRRLSFREFDQLPTLPSNARSLGAAGCYREAAEATEDYLAHGPLAEPGQRAIMAFHMAQYLASAGDEREAARVVTLGRRADLPPAYHIDWNSYVDGVRAFLVKDRPALVETTARLRARKTAGDDMNAAALERLGRCFERPYKDVWTSDACAPPKPETP</sequence>
<evidence type="ECO:0000313" key="2">
    <source>
        <dbReference type="Proteomes" id="UP000228945"/>
    </source>
</evidence>
<dbReference type="KEGG" id="cmb:CSW64_04045"/>
<dbReference type="OrthoDB" id="7202990at2"/>
<dbReference type="EMBL" id="CP024201">
    <property type="protein sequence ID" value="ATQ41642.1"/>
    <property type="molecule type" value="Genomic_DNA"/>
</dbReference>
<dbReference type="AlphaFoldDB" id="A0A2D2AUE5"/>
<dbReference type="RefSeq" id="WP_099620899.1">
    <property type="nucleotide sequence ID" value="NZ_CP024201.1"/>
</dbReference>
<evidence type="ECO:0000313" key="1">
    <source>
        <dbReference type="EMBL" id="ATQ41642.1"/>
    </source>
</evidence>
<name>A0A2D2AUE5_9CAUL</name>
<proteinExistence type="predicted"/>
<reference evidence="1 2" key="1">
    <citation type="submission" date="2017-10" db="EMBL/GenBank/DDBJ databases">
        <title>Genome sequence of Caulobacter mirabilis FWC38.</title>
        <authorList>
            <person name="Fiebig A."/>
            <person name="Crosson S."/>
        </authorList>
    </citation>
    <scope>NUCLEOTIDE SEQUENCE [LARGE SCALE GENOMIC DNA]</scope>
    <source>
        <strain evidence="1 2">FWC 38</strain>
    </source>
</reference>
<gene>
    <name evidence="1" type="ORF">CSW64_04045</name>
</gene>
<organism evidence="1 2">
    <name type="scientific">Caulobacter mirabilis</name>
    <dbReference type="NCBI Taxonomy" id="69666"/>
    <lineage>
        <taxon>Bacteria</taxon>
        <taxon>Pseudomonadati</taxon>
        <taxon>Pseudomonadota</taxon>
        <taxon>Alphaproteobacteria</taxon>
        <taxon>Caulobacterales</taxon>
        <taxon>Caulobacteraceae</taxon>
        <taxon>Caulobacter</taxon>
    </lineage>
</organism>
<keyword evidence="2" id="KW-1185">Reference proteome</keyword>
<protein>
    <submittedName>
        <fullName evidence="1">Uncharacterized protein</fullName>
    </submittedName>
</protein>
<dbReference type="Proteomes" id="UP000228945">
    <property type="component" value="Chromosome"/>
</dbReference>
<accession>A0A2D2AUE5</accession>